<proteinExistence type="inferred from homology"/>
<dbReference type="GO" id="GO:0004571">
    <property type="term" value="F:mannosyl-oligosaccharide 1,2-alpha-mannosidase activity"/>
    <property type="evidence" value="ECO:0007669"/>
    <property type="project" value="UniProtKB-EC"/>
</dbReference>
<comment type="similarity">
    <text evidence="6 27">Belongs to the glycosyl hydrolase 47 family.</text>
</comment>
<accession>A0A176WCG1</accession>
<organism evidence="29 30">
    <name type="scientific">Marchantia polymorpha subsp. ruderalis</name>
    <dbReference type="NCBI Taxonomy" id="1480154"/>
    <lineage>
        <taxon>Eukaryota</taxon>
        <taxon>Viridiplantae</taxon>
        <taxon>Streptophyta</taxon>
        <taxon>Embryophyta</taxon>
        <taxon>Marchantiophyta</taxon>
        <taxon>Marchantiopsida</taxon>
        <taxon>Marchantiidae</taxon>
        <taxon>Marchantiales</taxon>
        <taxon>Marchantiaceae</taxon>
        <taxon>Marchantia</taxon>
    </lineage>
</organism>
<keyword evidence="8 25" id="KW-0479">Metal-binding</keyword>
<evidence type="ECO:0000256" key="10">
    <source>
        <dbReference type="ARBA" id="ARBA00022837"/>
    </source>
</evidence>
<comment type="subcellular location">
    <subcellularLocation>
        <location evidence="23">Endomembrane system</location>
        <topology evidence="23">Single-pass type II membrane protein</topology>
    </subcellularLocation>
    <subcellularLocation>
        <location evidence="4">Golgi apparatus membrane</location>
        <topology evidence="4">Single-pass membrane protein</topology>
    </subcellularLocation>
</comment>
<comment type="function">
    <text evidence="22">Class I alpha-mannosidase essential for early N-glycan processing. Progressively trims alpha-1,2-linked mannose residues. Produces Man(5)GlcNAc(2) from Man(8)GlcNAc(2), but only Man(6)GlcNAc(2) from Man(9)GlcNAc(2). Has difficulty acting on the terminal mannose of the b-branch. Involved in root development and cell wall biosynthesis.</text>
</comment>
<evidence type="ECO:0000256" key="7">
    <source>
        <dbReference type="ARBA" id="ARBA00022692"/>
    </source>
</evidence>
<comment type="pathway">
    <text evidence="5">Protein modification; protein glycosylation.</text>
</comment>
<evidence type="ECO:0000256" key="12">
    <source>
        <dbReference type="ARBA" id="ARBA00022968"/>
    </source>
</evidence>
<dbReference type="PRINTS" id="PR00747">
    <property type="entry name" value="GLYHDRLASE47"/>
</dbReference>
<evidence type="ECO:0000256" key="2">
    <source>
        <dbReference type="ARBA" id="ARBA00001936"/>
    </source>
</evidence>
<dbReference type="Gene3D" id="1.50.10.10">
    <property type="match status" value="1"/>
</dbReference>
<dbReference type="InterPro" id="IPR036026">
    <property type="entry name" value="Seven-hairpin_glycosidases"/>
</dbReference>
<keyword evidence="18" id="KW-0325">Glycoprotein</keyword>
<evidence type="ECO:0000256" key="15">
    <source>
        <dbReference type="ARBA" id="ARBA00023054"/>
    </source>
</evidence>
<evidence type="ECO:0000256" key="1">
    <source>
        <dbReference type="ARBA" id="ARBA00001913"/>
    </source>
</evidence>
<evidence type="ECO:0000256" key="8">
    <source>
        <dbReference type="ARBA" id="ARBA00022723"/>
    </source>
</evidence>
<feature type="disulfide bond" evidence="26">
    <location>
        <begin position="378"/>
        <end position="410"/>
    </location>
</feature>
<dbReference type="GO" id="GO:0005509">
    <property type="term" value="F:calcium ion binding"/>
    <property type="evidence" value="ECO:0007669"/>
    <property type="project" value="InterPro"/>
</dbReference>
<protein>
    <recommendedName>
        <fullName evidence="27">alpha-1,2-Mannosidase</fullName>
        <ecNumber evidence="27">3.2.1.-</ecNumber>
    </recommendedName>
</protein>
<evidence type="ECO:0000256" key="20">
    <source>
        <dbReference type="ARBA" id="ARBA00047669"/>
    </source>
</evidence>
<dbReference type="PANTHER" id="PTHR11742:SF6">
    <property type="entry name" value="MANNOSYL-OLIGOSACCHARIDE ALPHA-1,2-MANNOSIDASE IA-RELATED"/>
    <property type="match status" value="1"/>
</dbReference>
<dbReference type="InterPro" id="IPR001382">
    <property type="entry name" value="Glyco_hydro_47"/>
</dbReference>
<evidence type="ECO:0000256" key="19">
    <source>
        <dbReference type="ARBA" id="ARBA00023211"/>
    </source>
</evidence>
<feature type="region of interest" description="Disordered" evidence="28">
    <location>
        <begin position="38"/>
        <end position="77"/>
    </location>
</feature>
<dbReference type="GO" id="GO:0006491">
    <property type="term" value="P:N-glycan processing"/>
    <property type="evidence" value="ECO:0007669"/>
    <property type="project" value="UniProtKB-ARBA"/>
</dbReference>
<keyword evidence="19" id="KW-0464">Manganese</keyword>
<evidence type="ECO:0000256" key="22">
    <source>
        <dbReference type="ARBA" id="ARBA00058858"/>
    </source>
</evidence>
<evidence type="ECO:0000256" key="27">
    <source>
        <dbReference type="RuleBase" id="RU361193"/>
    </source>
</evidence>
<dbReference type="GO" id="GO:0000139">
    <property type="term" value="C:Golgi membrane"/>
    <property type="evidence" value="ECO:0007669"/>
    <property type="project" value="UniProtKB-SubCell"/>
</dbReference>
<keyword evidence="27" id="KW-0326">Glycosidase</keyword>
<dbReference type="InterPro" id="IPR050749">
    <property type="entry name" value="Glycosyl_Hydrolase_47"/>
</dbReference>
<sequence length="649" mass="73422">MPTNVGASPQQAFSDVVLLQLEDLRKFVKQKVEVEDIPRDLDLGDDQDGDIEIEDKPDVGDDDSRSQSVKDRKSPQLNHVVLDGSKDAPADDDLVARERRDKVRGAMLHAWTSYETYAWGFDELRPMSKTGVNQFGGLGATIVDSLDTLYIMGFHEQFKKASEWVSQNMNFNKHYGASVFETTIRVLGGLLSAYDLSGDKMFLSKAQELAERLLPAWNTASGIPYNTIELATGSASNPQWTGGSSVLADIGTEQIEFIGLSQRTGNPKYKEKVENVIFQLKKVMPNDGLLPIYISPHSGKPTTTKITFGAMGDSFYEYLLKVWIQGNKTEVVKHYREMFDHSMEGMMTLVKKSSPSNYVYLAERTGDVHQAKMDELACFAPGMLALGVEGASEENAKKYLDLAKELARTCYNFYMSTRTKLAGENYHFRDGEDMSVGTAYNILRPETIESLMYLYRKTGDNMYRDWGWDIFQAFEANSRVPTGYVGLHDVNSGVKDDMMQSFFLAETLKYLYLLFSPSTVIPLDEWVFNTEAHPLRIIPRVNEPISLEEPIHEESRGRMTEQSRKEEMMERMRNSSGKRNSQKRLGRKEGRGGTLGSFDYRLGFYLPLEMPSVCQCGWLQLLNWLVSQHVLRIHLNSMGSCFSQLLPNV</sequence>
<keyword evidence="13" id="KW-1133">Transmembrane helix</keyword>
<evidence type="ECO:0000256" key="16">
    <source>
        <dbReference type="ARBA" id="ARBA00023136"/>
    </source>
</evidence>
<feature type="active site" description="Proton donor" evidence="24">
    <location>
        <position position="424"/>
    </location>
</feature>
<comment type="cofactor">
    <cofactor evidence="2">
        <name>Mn(2+)</name>
        <dbReference type="ChEBI" id="CHEBI:29035"/>
    </cofactor>
</comment>
<evidence type="ECO:0000256" key="26">
    <source>
        <dbReference type="PIRSR" id="PIRSR601382-3"/>
    </source>
</evidence>
<comment type="cofactor">
    <cofactor evidence="3">
        <name>Mg(2+)</name>
        <dbReference type="ChEBI" id="CHEBI:18420"/>
    </cofactor>
</comment>
<comment type="catalytic activity">
    <reaction evidence="20">
        <text>N(4)-(alpha-D-Man-(1-&gt;2)-alpha-D-Man-(1-&gt;2)-alpha-D-Man-(1-&gt;3)-[alpha-D-Man-(1-&gt;3)-[alpha-D-Man-(1-&gt;2)-alpha-D-Man-(1-&gt;6)]-alpha-D-Man-(1-&gt;6)]-beta-D-Man-(1-&gt;4)-beta-D-GlcNAc-(1-&gt;4)-beta-D-GlcNAc)-L-asparaginyl-[protein] (N-glucan mannose isomer 8A1,2,3B1,3) + 3 H2O = N(4)-(alpha-D-Man-(1-&gt;3)-[alpha-D-Man-(1-&gt;3)-[alpha-D-Man-(1-&gt;6)]-alpha-D-Man-(1-&gt;6)]-beta-D-Man-(1-&gt;4)-beta-D-GlcNAc-(1-&gt;4)-beta-D-GlcNAc)-L-asparaginyl-[protein] (N-glucan mannose isomer 5A1,2) + 3 beta-D-mannose</text>
        <dbReference type="Rhea" id="RHEA:56028"/>
        <dbReference type="Rhea" id="RHEA-COMP:14358"/>
        <dbReference type="Rhea" id="RHEA-COMP:14367"/>
        <dbReference type="ChEBI" id="CHEBI:15377"/>
        <dbReference type="ChEBI" id="CHEBI:28563"/>
        <dbReference type="ChEBI" id="CHEBI:59087"/>
        <dbReference type="ChEBI" id="CHEBI:60628"/>
        <dbReference type="EC" id="3.2.1.113"/>
    </reaction>
</comment>
<dbReference type="Pfam" id="PF01532">
    <property type="entry name" value="Glyco_hydro_47"/>
    <property type="match status" value="1"/>
</dbReference>
<feature type="compositionally biased region" description="Basic and acidic residues" evidence="28">
    <location>
        <begin position="552"/>
        <end position="573"/>
    </location>
</feature>
<feature type="active site" description="Proton donor" evidence="24">
    <location>
        <position position="181"/>
    </location>
</feature>
<evidence type="ECO:0000313" key="30">
    <source>
        <dbReference type="Proteomes" id="UP000077202"/>
    </source>
</evidence>
<keyword evidence="15" id="KW-0175">Coiled coil</keyword>
<dbReference type="GO" id="GO:0005783">
    <property type="term" value="C:endoplasmic reticulum"/>
    <property type="evidence" value="ECO:0007669"/>
    <property type="project" value="TreeGrafter"/>
</dbReference>
<dbReference type="PANTHER" id="PTHR11742">
    <property type="entry name" value="MANNOSYL-OLIGOSACCHARIDE ALPHA-1,2-MANNOSIDASE-RELATED"/>
    <property type="match status" value="1"/>
</dbReference>
<keyword evidence="11" id="KW-0460">Magnesium</keyword>
<comment type="cofactor">
    <cofactor evidence="1 25">
        <name>Ca(2+)</name>
        <dbReference type="ChEBI" id="CHEBI:29108"/>
    </cofactor>
</comment>
<evidence type="ECO:0000256" key="5">
    <source>
        <dbReference type="ARBA" id="ARBA00004922"/>
    </source>
</evidence>
<dbReference type="Proteomes" id="UP000077202">
    <property type="component" value="Unassembled WGS sequence"/>
</dbReference>
<name>A0A176WCG1_MARPO</name>
<feature type="active site" evidence="24">
    <location>
        <position position="446"/>
    </location>
</feature>
<feature type="compositionally biased region" description="Basic and acidic residues" evidence="28">
    <location>
        <begin position="54"/>
        <end position="74"/>
    </location>
</feature>
<feature type="active site" evidence="24">
    <location>
        <position position="313"/>
    </location>
</feature>
<dbReference type="GO" id="GO:0005975">
    <property type="term" value="P:carbohydrate metabolic process"/>
    <property type="evidence" value="ECO:0007669"/>
    <property type="project" value="InterPro"/>
</dbReference>
<reference evidence="29" key="1">
    <citation type="submission" date="2016-03" db="EMBL/GenBank/DDBJ databases">
        <title>Mechanisms controlling the formation of the plant cell surface in tip-growing cells are functionally conserved among land plants.</title>
        <authorList>
            <person name="Honkanen S."/>
            <person name="Jones V.A."/>
            <person name="Morieri G."/>
            <person name="Champion C."/>
            <person name="Hetherington A.J."/>
            <person name="Kelly S."/>
            <person name="Saint-Marcoux D."/>
            <person name="Proust H."/>
            <person name="Prescott H."/>
            <person name="Dolan L."/>
        </authorList>
    </citation>
    <scope>NUCLEOTIDE SEQUENCE [LARGE SCALE GENOMIC DNA]</scope>
    <source>
        <tissue evidence="29">Whole gametophyte</tissue>
    </source>
</reference>
<evidence type="ECO:0000256" key="18">
    <source>
        <dbReference type="ARBA" id="ARBA00023180"/>
    </source>
</evidence>
<evidence type="ECO:0000256" key="28">
    <source>
        <dbReference type="SAM" id="MobiDB-lite"/>
    </source>
</evidence>
<evidence type="ECO:0000313" key="29">
    <source>
        <dbReference type="EMBL" id="OAE30624.1"/>
    </source>
</evidence>
<keyword evidence="17 26" id="KW-1015">Disulfide bond</keyword>
<dbReference type="SUPFAM" id="SSF48225">
    <property type="entry name" value="Seven-hairpin glycosidases"/>
    <property type="match status" value="1"/>
</dbReference>
<feature type="region of interest" description="Disordered" evidence="28">
    <location>
        <begin position="552"/>
        <end position="590"/>
    </location>
</feature>
<evidence type="ECO:0000256" key="6">
    <source>
        <dbReference type="ARBA" id="ARBA00007658"/>
    </source>
</evidence>
<evidence type="ECO:0000256" key="25">
    <source>
        <dbReference type="PIRSR" id="PIRSR601382-2"/>
    </source>
</evidence>
<dbReference type="FunFam" id="1.50.10.10:FF:000024">
    <property type="entry name" value="alpha-1,2-Mannosidase"/>
    <property type="match status" value="1"/>
</dbReference>
<dbReference type="EMBL" id="LVLJ01001283">
    <property type="protein sequence ID" value="OAE30624.1"/>
    <property type="molecule type" value="Genomic_DNA"/>
</dbReference>
<feature type="binding site" evidence="25">
    <location>
        <position position="530"/>
    </location>
    <ligand>
        <name>Ca(2+)</name>
        <dbReference type="ChEBI" id="CHEBI:29108"/>
    </ligand>
</feature>
<evidence type="ECO:0000256" key="21">
    <source>
        <dbReference type="ARBA" id="ARBA00048605"/>
    </source>
</evidence>
<comment type="catalytic activity">
    <reaction evidence="21">
        <text>N(4)-(alpha-D-Man-(1-&gt;2)-alpha-D-Man-(1-&gt;2)-alpha-D-Man-(1-&gt;3)-[alpha-D-Man-(1-&gt;2)-alpha-D-Man-(1-&gt;3)-[alpha-D-Man-(1-&gt;2)-alpha-D-Man-(1-&gt;6)]-alpha-D-Man-(1-&gt;6)]-beta-D-Man-(1-&gt;4)-beta-D-GlcNAc-(1-&gt;4)-beta-D-GlcNAc)-L-asparaginyl-[protein] (N-glucan mannose isomer 9A1,2,3B1,2,3) + 4 H2O = N(4)-(alpha-D-Man-(1-&gt;3)-[alpha-D-Man-(1-&gt;3)-[alpha-D-Man-(1-&gt;6)]-alpha-D-Man-(1-&gt;6)]-beta-D-Man-(1-&gt;4)-beta-D-GlcNAc-(1-&gt;4)-beta-D-GlcNAc)-L-asparaginyl-[protein] (N-glucan mannose isomer 5A1,2) + 4 beta-D-mannose</text>
        <dbReference type="Rhea" id="RHEA:56008"/>
        <dbReference type="Rhea" id="RHEA-COMP:14356"/>
        <dbReference type="Rhea" id="RHEA-COMP:14367"/>
        <dbReference type="ChEBI" id="CHEBI:15377"/>
        <dbReference type="ChEBI" id="CHEBI:28563"/>
        <dbReference type="ChEBI" id="CHEBI:59087"/>
        <dbReference type="ChEBI" id="CHEBI:139493"/>
        <dbReference type="EC" id="3.2.1.113"/>
    </reaction>
</comment>
<keyword evidence="7" id="KW-0812">Transmembrane</keyword>
<evidence type="ECO:0000256" key="24">
    <source>
        <dbReference type="PIRSR" id="PIRSR601382-1"/>
    </source>
</evidence>
<evidence type="ECO:0000256" key="13">
    <source>
        <dbReference type="ARBA" id="ARBA00022989"/>
    </source>
</evidence>
<dbReference type="InterPro" id="IPR012341">
    <property type="entry name" value="6hp_glycosidase-like_sf"/>
</dbReference>
<keyword evidence="9 27" id="KW-0378">Hydrolase</keyword>
<keyword evidence="30" id="KW-1185">Reference proteome</keyword>
<keyword evidence="16" id="KW-0472">Membrane</keyword>
<evidence type="ECO:0000256" key="14">
    <source>
        <dbReference type="ARBA" id="ARBA00023034"/>
    </source>
</evidence>
<evidence type="ECO:0000256" key="3">
    <source>
        <dbReference type="ARBA" id="ARBA00001946"/>
    </source>
</evidence>
<dbReference type="EC" id="3.2.1.-" evidence="27"/>
<feature type="compositionally biased region" description="Acidic residues" evidence="28">
    <location>
        <begin position="43"/>
        <end position="53"/>
    </location>
</feature>
<gene>
    <name evidence="29" type="ORF">AXG93_3016s1060</name>
</gene>
<keyword evidence="10 25" id="KW-0106">Calcium</keyword>
<comment type="caution">
    <text evidence="29">The sequence shown here is derived from an EMBL/GenBank/DDBJ whole genome shotgun (WGS) entry which is preliminary data.</text>
</comment>
<evidence type="ECO:0000256" key="4">
    <source>
        <dbReference type="ARBA" id="ARBA00004194"/>
    </source>
</evidence>
<keyword evidence="12" id="KW-0735">Signal-anchor</keyword>
<evidence type="ECO:0000256" key="9">
    <source>
        <dbReference type="ARBA" id="ARBA00022801"/>
    </source>
</evidence>
<evidence type="ECO:0000256" key="17">
    <source>
        <dbReference type="ARBA" id="ARBA00023157"/>
    </source>
</evidence>
<keyword evidence="14" id="KW-0333">Golgi apparatus</keyword>
<evidence type="ECO:0000256" key="11">
    <source>
        <dbReference type="ARBA" id="ARBA00022842"/>
    </source>
</evidence>
<dbReference type="AlphaFoldDB" id="A0A176WCG1"/>
<evidence type="ECO:0000256" key="23">
    <source>
        <dbReference type="ARBA" id="ARBA00060399"/>
    </source>
</evidence>